<reference evidence="1" key="2">
    <citation type="journal article" date="2015" name="Fish Shellfish Immunol.">
        <title>Early steps in the European eel (Anguilla anguilla)-Vibrio vulnificus interaction in the gills: Role of the RtxA13 toxin.</title>
        <authorList>
            <person name="Callol A."/>
            <person name="Pajuelo D."/>
            <person name="Ebbesson L."/>
            <person name="Teles M."/>
            <person name="MacKenzie S."/>
            <person name="Amaro C."/>
        </authorList>
    </citation>
    <scope>NUCLEOTIDE SEQUENCE</scope>
</reference>
<protein>
    <submittedName>
        <fullName evidence="1">Uncharacterized protein</fullName>
    </submittedName>
</protein>
<dbReference type="EMBL" id="GBXM01058398">
    <property type="protein sequence ID" value="JAH50179.1"/>
    <property type="molecule type" value="Transcribed_RNA"/>
</dbReference>
<dbReference type="AlphaFoldDB" id="A0A0E9T906"/>
<organism evidence="1">
    <name type="scientific">Anguilla anguilla</name>
    <name type="common">European freshwater eel</name>
    <name type="synonym">Muraena anguilla</name>
    <dbReference type="NCBI Taxonomy" id="7936"/>
    <lineage>
        <taxon>Eukaryota</taxon>
        <taxon>Metazoa</taxon>
        <taxon>Chordata</taxon>
        <taxon>Craniata</taxon>
        <taxon>Vertebrata</taxon>
        <taxon>Euteleostomi</taxon>
        <taxon>Actinopterygii</taxon>
        <taxon>Neopterygii</taxon>
        <taxon>Teleostei</taxon>
        <taxon>Anguilliformes</taxon>
        <taxon>Anguillidae</taxon>
        <taxon>Anguilla</taxon>
    </lineage>
</organism>
<accession>A0A0E9T906</accession>
<sequence length="61" mass="6911">MCSLCTSACEVRCRQWFYTHLRPCLKSISDLSDRFLGIFCHYGENSSVINCRVLLGLPGPL</sequence>
<name>A0A0E9T906_ANGAN</name>
<proteinExistence type="predicted"/>
<reference evidence="1" key="1">
    <citation type="submission" date="2014-11" db="EMBL/GenBank/DDBJ databases">
        <authorList>
            <person name="Amaro Gonzalez C."/>
        </authorList>
    </citation>
    <scope>NUCLEOTIDE SEQUENCE</scope>
</reference>
<evidence type="ECO:0000313" key="1">
    <source>
        <dbReference type="EMBL" id="JAH50179.1"/>
    </source>
</evidence>